<name>A0AAV4WF20_CAEEX</name>
<evidence type="ECO:0000256" key="5">
    <source>
        <dbReference type="ARBA" id="ARBA00022989"/>
    </source>
</evidence>
<keyword evidence="14" id="KW-1185">Reference proteome</keyword>
<keyword evidence="7" id="KW-1015">Disulfide bond</keyword>
<evidence type="ECO:0000256" key="1">
    <source>
        <dbReference type="ARBA" id="ARBA00004251"/>
    </source>
</evidence>
<evidence type="ECO:0000256" key="2">
    <source>
        <dbReference type="ARBA" id="ARBA00022475"/>
    </source>
</evidence>
<evidence type="ECO:0000259" key="12">
    <source>
        <dbReference type="PROSITE" id="PS50835"/>
    </source>
</evidence>
<keyword evidence="10" id="KW-0393">Immunoglobulin domain</keyword>
<protein>
    <submittedName>
        <fullName evidence="13">Ig-like domain-containing protein</fullName>
    </submittedName>
</protein>
<keyword evidence="5" id="KW-1133">Transmembrane helix</keyword>
<keyword evidence="3" id="KW-0812">Transmembrane</keyword>
<keyword evidence="9" id="KW-0325">Glycoprotein</keyword>
<dbReference type="InterPro" id="IPR003599">
    <property type="entry name" value="Ig_sub"/>
</dbReference>
<feature type="compositionally biased region" description="Pro residues" evidence="11">
    <location>
        <begin position="226"/>
        <end position="238"/>
    </location>
</feature>
<evidence type="ECO:0000256" key="6">
    <source>
        <dbReference type="ARBA" id="ARBA00023136"/>
    </source>
</evidence>
<dbReference type="InterPro" id="IPR036179">
    <property type="entry name" value="Ig-like_dom_sf"/>
</dbReference>
<dbReference type="GO" id="GO:0009897">
    <property type="term" value="C:external side of plasma membrane"/>
    <property type="evidence" value="ECO:0007669"/>
    <property type="project" value="TreeGrafter"/>
</dbReference>
<dbReference type="Pfam" id="PF07686">
    <property type="entry name" value="V-set"/>
    <property type="match status" value="1"/>
</dbReference>
<evidence type="ECO:0000256" key="3">
    <source>
        <dbReference type="ARBA" id="ARBA00022692"/>
    </source>
</evidence>
<evidence type="ECO:0000256" key="7">
    <source>
        <dbReference type="ARBA" id="ARBA00023157"/>
    </source>
</evidence>
<sequence length="265" mass="30061">MAIKARVTTVPLCLPRQSPLPFYGKNLHSICIRIKTVYRESGGIYSPILSGGREHSVSGKVGESVVLPCEVDTHNCGRIYVITWTKHMGEEWRRVYLYSDTHSRPMGAFAGRAHFVLHNNSNAELHLRSLGVADEGTYKCDVTYVHGKCPSLTFTKLYTLTNNFTKIESPPKCRAAFAKETLHLHHFGKLVLSITRPLIPFTLGSENHLFTSHQISKEKIDTPFRAPQPPSPSPPLPIDPATRCKWKSVIDSQNRKRRHNRFRHR</sequence>
<keyword evidence="4" id="KW-0732">Signal</keyword>
<comment type="subcellular location">
    <subcellularLocation>
        <location evidence="1">Cell membrane</location>
        <topology evidence="1">Single-pass type I membrane protein</topology>
    </subcellularLocation>
</comment>
<proteinExistence type="predicted"/>
<keyword evidence="2" id="KW-1003">Cell membrane</keyword>
<dbReference type="InterPro" id="IPR007110">
    <property type="entry name" value="Ig-like_dom"/>
</dbReference>
<accession>A0AAV4WF20</accession>
<dbReference type="GO" id="GO:0006955">
    <property type="term" value="P:immune response"/>
    <property type="evidence" value="ECO:0007669"/>
    <property type="project" value="TreeGrafter"/>
</dbReference>
<evidence type="ECO:0000256" key="11">
    <source>
        <dbReference type="SAM" id="MobiDB-lite"/>
    </source>
</evidence>
<dbReference type="PANTHER" id="PTHR25466">
    <property type="entry name" value="T-LYMPHOCYTE ACTIVATION ANTIGEN"/>
    <property type="match status" value="1"/>
</dbReference>
<keyword evidence="8" id="KW-0675">Receptor</keyword>
<dbReference type="AlphaFoldDB" id="A0AAV4WF20"/>
<reference evidence="13 14" key="1">
    <citation type="submission" date="2021-06" db="EMBL/GenBank/DDBJ databases">
        <title>Caerostris extrusa draft genome.</title>
        <authorList>
            <person name="Kono N."/>
            <person name="Arakawa K."/>
        </authorList>
    </citation>
    <scope>NUCLEOTIDE SEQUENCE [LARGE SCALE GENOMIC DNA]</scope>
</reference>
<evidence type="ECO:0000256" key="10">
    <source>
        <dbReference type="ARBA" id="ARBA00023319"/>
    </source>
</evidence>
<keyword evidence="6" id="KW-0472">Membrane</keyword>
<dbReference type="InterPro" id="IPR013783">
    <property type="entry name" value="Ig-like_fold"/>
</dbReference>
<dbReference type="Proteomes" id="UP001054945">
    <property type="component" value="Unassembled WGS sequence"/>
</dbReference>
<evidence type="ECO:0000313" key="14">
    <source>
        <dbReference type="Proteomes" id="UP001054945"/>
    </source>
</evidence>
<dbReference type="InterPro" id="IPR051713">
    <property type="entry name" value="T-cell_Activation_Regulation"/>
</dbReference>
<dbReference type="InterPro" id="IPR013106">
    <property type="entry name" value="Ig_V-set"/>
</dbReference>
<evidence type="ECO:0000313" key="13">
    <source>
        <dbReference type="EMBL" id="GIY80863.1"/>
    </source>
</evidence>
<comment type="caution">
    <text evidence="13">The sequence shown here is derived from an EMBL/GenBank/DDBJ whole genome shotgun (WGS) entry which is preliminary data.</text>
</comment>
<evidence type="ECO:0000256" key="8">
    <source>
        <dbReference type="ARBA" id="ARBA00023170"/>
    </source>
</evidence>
<dbReference type="SMART" id="SM00409">
    <property type="entry name" value="IG"/>
    <property type="match status" value="1"/>
</dbReference>
<organism evidence="13 14">
    <name type="scientific">Caerostris extrusa</name>
    <name type="common">Bark spider</name>
    <name type="synonym">Caerostris bankana</name>
    <dbReference type="NCBI Taxonomy" id="172846"/>
    <lineage>
        <taxon>Eukaryota</taxon>
        <taxon>Metazoa</taxon>
        <taxon>Ecdysozoa</taxon>
        <taxon>Arthropoda</taxon>
        <taxon>Chelicerata</taxon>
        <taxon>Arachnida</taxon>
        <taxon>Araneae</taxon>
        <taxon>Araneomorphae</taxon>
        <taxon>Entelegynae</taxon>
        <taxon>Araneoidea</taxon>
        <taxon>Araneidae</taxon>
        <taxon>Caerostris</taxon>
    </lineage>
</organism>
<gene>
    <name evidence="13" type="primary">AVEN_169167_1</name>
    <name evidence="13" type="ORF">CEXT_381721</name>
</gene>
<feature type="region of interest" description="Disordered" evidence="11">
    <location>
        <begin position="222"/>
        <end position="243"/>
    </location>
</feature>
<feature type="domain" description="Ig-like" evidence="12">
    <location>
        <begin position="47"/>
        <end position="155"/>
    </location>
</feature>
<dbReference type="EMBL" id="BPLR01016058">
    <property type="protein sequence ID" value="GIY80863.1"/>
    <property type="molecule type" value="Genomic_DNA"/>
</dbReference>
<dbReference type="GO" id="GO:0007166">
    <property type="term" value="P:cell surface receptor signaling pathway"/>
    <property type="evidence" value="ECO:0007669"/>
    <property type="project" value="TreeGrafter"/>
</dbReference>
<dbReference type="PANTHER" id="PTHR25466:SF9">
    <property type="entry name" value="FIBRONECTIN TYPE-III DOMAIN-CONTAINING PROTEIN"/>
    <property type="match status" value="1"/>
</dbReference>
<dbReference type="PROSITE" id="PS50835">
    <property type="entry name" value="IG_LIKE"/>
    <property type="match status" value="1"/>
</dbReference>
<evidence type="ECO:0000256" key="4">
    <source>
        <dbReference type="ARBA" id="ARBA00022729"/>
    </source>
</evidence>
<dbReference type="GO" id="GO:0071222">
    <property type="term" value="P:cellular response to lipopolysaccharide"/>
    <property type="evidence" value="ECO:0007669"/>
    <property type="project" value="TreeGrafter"/>
</dbReference>
<dbReference type="SUPFAM" id="SSF48726">
    <property type="entry name" value="Immunoglobulin"/>
    <property type="match status" value="1"/>
</dbReference>
<dbReference type="Gene3D" id="2.60.40.10">
    <property type="entry name" value="Immunoglobulins"/>
    <property type="match status" value="1"/>
</dbReference>
<evidence type="ECO:0000256" key="9">
    <source>
        <dbReference type="ARBA" id="ARBA00023180"/>
    </source>
</evidence>